<keyword evidence="7" id="KW-1185">Reference proteome</keyword>
<evidence type="ECO:0000256" key="5">
    <source>
        <dbReference type="ARBA" id="ARBA00023288"/>
    </source>
</evidence>
<dbReference type="Gene3D" id="3.40.190.10">
    <property type="entry name" value="Periplasmic binding protein-like II"/>
    <property type="match status" value="2"/>
</dbReference>
<dbReference type="InterPro" id="IPR006059">
    <property type="entry name" value="SBP"/>
</dbReference>
<keyword evidence="1" id="KW-1003">Cell membrane</keyword>
<organism evidence="6 7">
    <name type="scientific">Paenibacillus etheri</name>
    <dbReference type="NCBI Taxonomy" id="1306852"/>
    <lineage>
        <taxon>Bacteria</taxon>
        <taxon>Bacillati</taxon>
        <taxon>Bacillota</taxon>
        <taxon>Bacilli</taxon>
        <taxon>Bacillales</taxon>
        <taxon>Paenibacillaceae</taxon>
        <taxon>Paenibacillus</taxon>
    </lineage>
</organism>
<evidence type="ECO:0000256" key="3">
    <source>
        <dbReference type="ARBA" id="ARBA00023136"/>
    </source>
</evidence>
<keyword evidence="5" id="KW-0449">Lipoprotein</keyword>
<dbReference type="AlphaFoldDB" id="A0A0W1ATR8"/>
<sequence length="439" mass="48699">MKNNLRTTFSKALTGVMLTSLGLSLLTGCGESSNTGTSTSNVSDTKKTDVTLSVMASAGWIRDVDKKLAEKFKEQTGIKIDFQENPGDQFENVLMTRLATGEGPDIFMAESGLSLLKVQPNKYAVDLSNESWVSKYPDYAKVQASYDNKVVGFTTWGRDFSAMLYNTEIFEKYDLKEPTSYEEFKQVSEKLLENGITPVYFPGKEEWYNAQAFDAAVNIESKATGSYEKLNNNTMKYAESEEALKYLRNLKDSADNGYFGENFLSDTYDQGIAGLVSGKYAMWQGWSTYVNDIEAAGGPSADKFLAFPAPYGDDLKTLAMNGTGMTHLINKDSKNIDAAKQYFEFLAEPENLQEYYDGRPDLLEPTLEGATANPPVNYTHVLKTVNDKTLLTLPQSILYNGADGSLGKNVQSMFFNMMTPEQVLQSLDAARAKMFDATK</sequence>
<reference evidence="6 7" key="1">
    <citation type="journal article" date="2015" name="Int. Biodeterior. Biodegradation">
        <title>Physiological and genetic screening methods for the isolation of methyl tert-butyl ether-degrading bacteria for bioremediation purposes.</title>
        <authorList>
            <person name="Guisado I.M."/>
            <person name="Purswani J."/>
            <person name="Gonzalez Lopez J."/>
            <person name="Pozo C."/>
        </authorList>
    </citation>
    <scope>NUCLEOTIDE SEQUENCE [LARGE SCALE GENOMIC DNA]</scope>
    <source>
        <strain evidence="6 7">SH7</strain>
    </source>
</reference>
<proteinExistence type="predicted"/>
<evidence type="ECO:0000313" key="6">
    <source>
        <dbReference type="EMBL" id="KTD84692.1"/>
    </source>
</evidence>
<accession>A0A0W1ATR8</accession>
<dbReference type="RefSeq" id="WP_060625399.1">
    <property type="nucleotide sequence ID" value="NZ_LCZJ02000033.1"/>
</dbReference>
<evidence type="ECO:0008006" key="8">
    <source>
        <dbReference type="Google" id="ProtNLM"/>
    </source>
</evidence>
<dbReference type="Pfam" id="PF01547">
    <property type="entry name" value="SBP_bac_1"/>
    <property type="match status" value="1"/>
</dbReference>
<keyword evidence="2" id="KW-0732">Signal</keyword>
<evidence type="ECO:0000256" key="2">
    <source>
        <dbReference type="ARBA" id="ARBA00022729"/>
    </source>
</evidence>
<dbReference type="EMBL" id="LCZJ02000033">
    <property type="protein sequence ID" value="KTD84692.1"/>
    <property type="molecule type" value="Genomic_DNA"/>
</dbReference>
<evidence type="ECO:0000313" key="7">
    <source>
        <dbReference type="Proteomes" id="UP000054709"/>
    </source>
</evidence>
<gene>
    <name evidence="6" type="ORF">UQ64_23890</name>
</gene>
<protein>
    <recommendedName>
        <fullName evidence="8">ABC transporter substrate-binding protein</fullName>
    </recommendedName>
</protein>
<dbReference type="InterPro" id="IPR050490">
    <property type="entry name" value="Bact_solute-bd_prot1"/>
</dbReference>
<dbReference type="Proteomes" id="UP000054709">
    <property type="component" value="Unassembled WGS sequence"/>
</dbReference>
<evidence type="ECO:0000256" key="4">
    <source>
        <dbReference type="ARBA" id="ARBA00023139"/>
    </source>
</evidence>
<name>A0A0W1ATR8_9BACL</name>
<comment type="caution">
    <text evidence="6">The sequence shown here is derived from an EMBL/GenBank/DDBJ whole genome shotgun (WGS) entry which is preliminary data.</text>
</comment>
<evidence type="ECO:0000256" key="1">
    <source>
        <dbReference type="ARBA" id="ARBA00022475"/>
    </source>
</evidence>
<keyword evidence="4" id="KW-0564">Palmitate</keyword>
<keyword evidence="3" id="KW-0472">Membrane</keyword>
<dbReference type="SUPFAM" id="SSF53850">
    <property type="entry name" value="Periplasmic binding protein-like II"/>
    <property type="match status" value="1"/>
</dbReference>
<dbReference type="PROSITE" id="PS51257">
    <property type="entry name" value="PROKAR_LIPOPROTEIN"/>
    <property type="match status" value="1"/>
</dbReference>
<dbReference type="PANTHER" id="PTHR43649">
    <property type="entry name" value="ARABINOSE-BINDING PROTEIN-RELATED"/>
    <property type="match status" value="1"/>
</dbReference>
<dbReference type="PANTHER" id="PTHR43649:SF33">
    <property type="entry name" value="POLYGALACTURONAN_RHAMNOGALACTURONAN-BINDING PROTEIN YTCQ"/>
    <property type="match status" value="1"/>
</dbReference>